<evidence type="ECO:0000313" key="4">
    <source>
        <dbReference type="EMBL" id="SDC15380.1"/>
    </source>
</evidence>
<evidence type="ECO:0000313" key="5">
    <source>
        <dbReference type="Proteomes" id="UP000199452"/>
    </source>
</evidence>
<dbReference type="OrthoDB" id="9791276at2"/>
<accession>A0A1G6J9G0</accession>
<dbReference type="SUPFAM" id="SSF52499">
    <property type="entry name" value="Isochorismatase-like hydrolases"/>
    <property type="match status" value="1"/>
</dbReference>
<evidence type="ECO:0000259" key="3">
    <source>
        <dbReference type="Pfam" id="PF00857"/>
    </source>
</evidence>
<dbReference type="Pfam" id="PF00857">
    <property type="entry name" value="Isochorismatase"/>
    <property type="match status" value="1"/>
</dbReference>
<proteinExistence type="predicted"/>
<dbReference type="InterPro" id="IPR050272">
    <property type="entry name" value="Isochorismatase-like_hydrls"/>
</dbReference>
<dbReference type="Proteomes" id="UP000199452">
    <property type="component" value="Unassembled WGS sequence"/>
</dbReference>
<dbReference type="Gene3D" id="3.40.50.850">
    <property type="entry name" value="Isochorismatase-like"/>
    <property type="match status" value="1"/>
</dbReference>
<feature type="signal peptide" evidence="2">
    <location>
        <begin position="1"/>
        <end position="20"/>
    </location>
</feature>
<evidence type="ECO:0000256" key="1">
    <source>
        <dbReference type="ARBA" id="ARBA00022801"/>
    </source>
</evidence>
<reference evidence="4 5" key="1">
    <citation type="submission" date="2016-09" db="EMBL/GenBank/DDBJ databases">
        <authorList>
            <person name="Capua I."/>
            <person name="De Benedictis P."/>
            <person name="Joannis T."/>
            <person name="Lombin L.H."/>
            <person name="Cattoli G."/>
        </authorList>
    </citation>
    <scope>NUCLEOTIDE SEQUENCE [LARGE SCALE GENOMIC DNA]</scope>
    <source>
        <strain evidence="4 5">A7P-90m</strain>
    </source>
</reference>
<dbReference type="CDD" id="cd01014">
    <property type="entry name" value="nicotinamidase_related"/>
    <property type="match status" value="1"/>
</dbReference>
<sequence length="194" mass="21523">MRKKLTLLIAAILLSLVGFSQEKPKTEVLLLIDIQDFYFPGGKSALVQPIPAAKNAELILEKFRKANKPVIHIKHKVESGGNIYYLVKPVEDERVITKTDVSSFKGTDLERLLIELNAGKIVICGMQTHMCVEAAVRTAADKGYEVFLVEDACATKDLVYNGIKIKAKQVQASTLATLKNYATIVTTKKYLDQK</sequence>
<dbReference type="InterPro" id="IPR036380">
    <property type="entry name" value="Isochorismatase-like_sf"/>
</dbReference>
<dbReference type="AlphaFoldDB" id="A0A1G6J9G0"/>
<dbReference type="GO" id="GO:0016787">
    <property type="term" value="F:hydrolase activity"/>
    <property type="evidence" value="ECO:0007669"/>
    <property type="project" value="UniProtKB-KW"/>
</dbReference>
<feature type="domain" description="Isochorismatase-like" evidence="3">
    <location>
        <begin position="28"/>
        <end position="158"/>
    </location>
</feature>
<gene>
    <name evidence="4" type="ORF">SAMN05216323_101918</name>
</gene>
<keyword evidence="2" id="KW-0732">Signal</keyword>
<dbReference type="PANTHER" id="PTHR43540:SF1">
    <property type="entry name" value="ISOCHORISMATASE HYDROLASE"/>
    <property type="match status" value="1"/>
</dbReference>
<feature type="chain" id="PRO_5011746534" evidence="2">
    <location>
        <begin position="21"/>
        <end position="194"/>
    </location>
</feature>
<dbReference type="PANTHER" id="PTHR43540">
    <property type="entry name" value="PEROXYUREIDOACRYLATE/UREIDOACRYLATE AMIDOHYDROLASE-RELATED"/>
    <property type="match status" value="1"/>
</dbReference>
<protein>
    <submittedName>
        <fullName evidence="4">Nicotinamidase-related amidase</fullName>
    </submittedName>
</protein>
<evidence type="ECO:0000256" key="2">
    <source>
        <dbReference type="SAM" id="SignalP"/>
    </source>
</evidence>
<dbReference type="STRING" id="1640674.SAMN05216323_101918"/>
<dbReference type="EMBL" id="FMYP01000019">
    <property type="protein sequence ID" value="SDC15380.1"/>
    <property type="molecule type" value="Genomic_DNA"/>
</dbReference>
<keyword evidence="5" id="KW-1185">Reference proteome</keyword>
<dbReference type="RefSeq" id="WP_092437255.1">
    <property type="nucleotide sequence ID" value="NZ_FMYP01000019.1"/>
</dbReference>
<dbReference type="InterPro" id="IPR000868">
    <property type="entry name" value="Isochorismatase-like_dom"/>
</dbReference>
<keyword evidence="1" id="KW-0378">Hydrolase</keyword>
<name>A0A1G6J9G0_9BACT</name>
<organism evidence="4 5">
    <name type="scientific">Williamwhitmania taraxaci</name>
    <dbReference type="NCBI Taxonomy" id="1640674"/>
    <lineage>
        <taxon>Bacteria</taxon>
        <taxon>Pseudomonadati</taxon>
        <taxon>Bacteroidota</taxon>
        <taxon>Bacteroidia</taxon>
        <taxon>Bacteroidales</taxon>
        <taxon>Williamwhitmaniaceae</taxon>
        <taxon>Williamwhitmania</taxon>
    </lineage>
</organism>